<gene>
    <name evidence="16" type="ORF">K489DRAFT_408624</name>
</gene>
<keyword evidence="14" id="KW-0812">Transmembrane</keyword>
<evidence type="ECO:0000256" key="2">
    <source>
        <dbReference type="ARBA" id="ARBA00006734"/>
    </source>
</evidence>
<keyword evidence="5" id="KW-0637">Prenyltransferase</keyword>
<evidence type="ECO:0000256" key="5">
    <source>
        <dbReference type="ARBA" id="ARBA00022602"/>
    </source>
</evidence>
<feature type="transmembrane region" description="Helical" evidence="14">
    <location>
        <begin position="7"/>
        <end position="29"/>
    </location>
</feature>
<dbReference type="RefSeq" id="XP_033461250.1">
    <property type="nucleotide sequence ID" value="XM_033607498.1"/>
</dbReference>
<dbReference type="SMART" id="SM00786">
    <property type="entry name" value="SHR3_chaperone"/>
    <property type="match status" value="1"/>
</dbReference>
<evidence type="ECO:0000256" key="4">
    <source>
        <dbReference type="ARBA" id="ARBA00012702"/>
    </source>
</evidence>
<dbReference type="PANTHER" id="PTHR11129:SF1">
    <property type="entry name" value="PROTEIN FARNESYLTRANSFERASE_GERANYLGERANYLTRANSFERASE TYPE-1 SUBUNIT ALPHA"/>
    <property type="match status" value="1"/>
</dbReference>
<dbReference type="GO" id="GO:0005965">
    <property type="term" value="C:protein farnesyltransferase complex"/>
    <property type="evidence" value="ECO:0007669"/>
    <property type="project" value="TreeGrafter"/>
</dbReference>
<evidence type="ECO:0000256" key="11">
    <source>
        <dbReference type="ARBA" id="ARBA00042436"/>
    </source>
</evidence>
<dbReference type="EC" id="2.5.1.59" evidence="3"/>
<reference evidence="16" key="2">
    <citation type="submission" date="2020-04" db="EMBL/GenBank/DDBJ databases">
        <authorList>
            <consortium name="NCBI Genome Project"/>
        </authorList>
    </citation>
    <scope>NUCLEOTIDE SEQUENCE</scope>
    <source>
        <strain evidence="16">CBS 342.82</strain>
    </source>
</reference>
<dbReference type="PANTHER" id="PTHR11129">
    <property type="entry name" value="PROTEIN FARNESYLTRANSFERASE ALPHA SUBUNIT/RAB GERANYLGERANYL TRANSFERASE ALPHA SUBUNIT"/>
    <property type="match status" value="1"/>
</dbReference>
<dbReference type="SUPFAM" id="SSF48439">
    <property type="entry name" value="Protein prenylyltransferase"/>
    <property type="match status" value="1"/>
</dbReference>
<evidence type="ECO:0000313" key="16">
    <source>
        <dbReference type="RefSeq" id="XP_033461250.1"/>
    </source>
</evidence>
<name>A0A6J3M9B9_9PEZI</name>
<keyword evidence="14" id="KW-1133">Transmembrane helix</keyword>
<dbReference type="Pfam" id="PF01239">
    <property type="entry name" value="PPTA"/>
    <property type="match status" value="5"/>
</dbReference>
<dbReference type="InterPro" id="IPR002088">
    <property type="entry name" value="Prenyl_trans_a"/>
</dbReference>
<dbReference type="Gene3D" id="1.25.40.120">
    <property type="entry name" value="Protein prenylyltransferase"/>
    <property type="match status" value="1"/>
</dbReference>
<protein>
    <recommendedName>
        <fullName evidence="9">Protein farnesyltransferase/geranylgeranyltransferase type-1 subunit alpha</fullName>
        <ecNumber evidence="4">2.5.1.58</ecNumber>
        <ecNumber evidence="3">2.5.1.59</ecNumber>
    </recommendedName>
    <alternativeName>
        <fullName evidence="12">CAAX farnesyltransferase subunit alpha</fullName>
    </alternativeName>
    <alternativeName>
        <fullName evidence="11">FTase-alpha</fullName>
    </alternativeName>
    <alternativeName>
        <fullName evidence="10">Ras proteins prenyltransferase subunit alpha</fullName>
    </alternativeName>
    <alternativeName>
        <fullName evidence="13">Type I protein geranyl-geranyltransferase subunit alpha</fullName>
    </alternativeName>
</protein>
<accession>A0A6J3M9B9</accession>
<dbReference type="GO" id="GO:0005953">
    <property type="term" value="C:CAAX-protein geranylgeranyltransferase complex"/>
    <property type="evidence" value="ECO:0007669"/>
    <property type="project" value="TreeGrafter"/>
</dbReference>
<evidence type="ECO:0000256" key="10">
    <source>
        <dbReference type="ARBA" id="ARBA00041392"/>
    </source>
</evidence>
<dbReference type="AlphaFoldDB" id="A0A6J3M9B9"/>
<sequence>MAVKGVAPFATFLIVGPTCFFLGILFALFPYDYHVLWTTPAVSDITIDPRDVYFALQENHLKFLHASPPLISRILHIVIGTGLLGFLMKLYKPSEANMLFDGASLVLYMCGITVYIANIVKGLRTVTAGAYGGQDADAGPRDETYIGREDSLRVLAASNTILALVLVGILVLQAGQWYAQRKEAEEMEEMDKAREEKRKAQQAVGDMSVYSSDPSWADVEPLPTDEGGANPLAAIAYSEEYGEAMSYLRAVMAADENSTRALNLTKHLIGLNPAHYTVWLYRARILFTLQCDLAQELAWLNKIALEHQKNYQIWHHRNQIVNMRNTSDGETDFIAQMFDLDAKNYHVWSYRQWLVQRFDLWDQGELEFTEVMLRKDVRNNSAWNHRWYVINGREMEGVPGVSDRDIREREIAFTKAALATAPQNRSAWNYLRGIQRHSDIALQDLKPIAETYADLSSPGNIRSSHALDLLAEILALEKETAADAYQMLDLLAQTYDPVRINYWKYRQSLLDDPLGSSSVQTAV</sequence>
<evidence type="ECO:0000256" key="12">
    <source>
        <dbReference type="ARBA" id="ARBA00043086"/>
    </source>
</evidence>
<proteinExistence type="inferred from homology"/>
<evidence type="ECO:0000256" key="3">
    <source>
        <dbReference type="ARBA" id="ARBA00012700"/>
    </source>
</evidence>
<feature type="transmembrane region" description="Helical" evidence="14">
    <location>
        <begin position="98"/>
        <end position="117"/>
    </location>
</feature>
<evidence type="ECO:0000256" key="7">
    <source>
        <dbReference type="ARBA" id="ARBA00022737"/>
    </source>
</evidence>
<dbReference type="OrthoDB" id="272289at2759"/>
<comment type="similarity">
    <text evidence="2">Belongs to the protein prenyltransferase subunit alpha family.</text>
</comment>
<reference evidence="16" key="3">
    <citation type="submission" date="2025-08" db="UniProtKB">
        <authorList>
            <consortium name="RefSeq"/>
        </authorList>
    </citation>
    <scope>IDENTIFICATION</scope>
    <source>
        <strain evidence="16">CBS 342.82</strain>
    </source>
</reference>
<dbReference type="GO" id="GO:0004662">
    <property type="term" value="F:CAAX-protein geranylgeranyltransferase activity"/>
    <property type="evidence" value="ECO:0007669"/>
    <property type="project" value="UniProtKB-EC"/>
</dbReference>
<dbReference type="InterPro" id="IPR013248">
    <property type="entry name" value="Psh3/Shr3"/>
</dbReference>
<keyword evidence="7" id="KW-0677">Repeat</keyword>
<evidence type="ECO:0000256" key="9">
    <source>
        <dbReference type="ARBA" id="ARBA00040965"/>
    </source>
</evidence>
<dbReference type="GeneID" id="54365298"/>
<comment type="cofactor">
    <cofactor evidence="1">
        <name>Mg(2+)</name>
        <dbReference type="ChEBI" id="CHEBI:18420"/>
    </cofactor>
</comment>
<dbReference type="GO" id="GO:0004660">
    <property type="term" value="F:protein farnesyltransferase activity"/>
    <property type="evidence" value="ECO:0007669"/>
    <property type="project" value="UniProtKB-EC"/>
</dbReference>
<dbReference type="EC" id="2.5.1.58" evidence="4"/>
<evidence type="ECO:0000313" key="15">
    <source>
        <dbReference type="Proteomes" id="UP000504637"/>
    </source>
</evidence>
<dbReference type="Proteomes" id="UP000504637">
    <property type="component" value="Unplaced"/>
</dbReference>
<evidence type="ECO:0000256" key="14">
    <source>
        <dbReference type="SAM" id="Phobius"/>
    </source>
</evidence>
<keyword evidence="14" id="KW-0472">Membrane</keyword>
<evidence type="ECO:0000256" key="1">
    <source>
        <dbReference type="ARBA" id="ARBA00001946"/>
    </source>
</evidence>
<evidence type="ECO:0000256" key="6">
    <source>
        <dbReference type="ARBA" id="ARBA00022679"/>
    </source>
</evidence>
<keyword evidence="8" id="KW-0460">Magnesium</keyword>
<reference evidence="16" key="1">
    <citation type="submission" date="2020-01" db="EMBL/GenBank/DDBJ databases">
        <authorList>
            <consortium name="DOE Joint Genome Institute"/>
            <person name="Haridas S."/>
            <person name="Albert R."/>
            <person name="Binder M."/>
            <person name="Bloem J."/>
            <person name="Labutti K."/>
            <person name="Salamov A."/>
            <person name="Andreopoulos B."/>
            <person name="Baker S.E."/>
            <person name="Barry K."/>
            <person name="Bills G."/>
            <person name="Bluhm B.H."/>
            <person name="Cannon C."/>
            <person name="Castanera R."/>
            <person name="Culley D.E."/>
            <person name="Daum C."/>
            <person name="Ezra D."/>
            <person name="Gonzalez J.B."/>
            <person name="Henrissat B."/>
            <person name="Kuo A."/>
            <person name="Liang C."/>
            <person name="Lipzen A."/>
            <person name="Lutzoni F."/>
            <person name="Magnuson J."/>
            <person name="Mondo S."/>
            <person name="Nolan M."/>
            <person name="Ohm R."/>
            <person name="Pangilinan J."/>
            <person name="Park H.-J."/>
            <person name="Ramirez L."/>
            <person name="Alfaro M."/>
            <person name="Sun H."/>
            <person name="Tritt A."/>
            <person name="Yoshinaga Y."/>
            <person name="Zwiers L.-H."/>
            <person name="Turgeon B.G."/>
            <person name="Goodwin S.B."/>
            <person name="Spatafora J.W."/>
            <person name="Crous P.W."/>
            <person name="Grigoriev I.V."/>
        </authorList>
    </citation>
    <scope>NUCLEOTIDE SEQUENCE</scope>
    <source>
        <strain evidence="16">CBS 342.82</strain>
    </source>
</reference>
<dbReference type="PROSITE" id="PS51147">
    <property type="entry name" value="PFTA"/>
    <property type="match status" value="5"/>
</dbReference>
<organism evidence="16">
    <name type="scientific">Dissoconium aciculare CBS 342.82</name>
    <dbReference type="NCBI Taxonomy" id="1314786"/>
    <lineage>
        <taxon>Eukaryota</taxon>
        <taxon>Fungi</taxon>
        <taxon>Dikarya</taxon>
        <taxon>Ascomycota</taxon>
        <taxon>Pezizomycotina</taxon>
        <taxon>Dothideomycetes</taxon>
        <taxon>Dothideomycetidae</taxon>
        <taxon>Mycosphaerellales</taxon>
        <taxon>Dissoconiaceae</taxon>
        <taxon>Dissoconium</taxon>
    </lineage>
</organism>
<evidence type="ECO:0000256" key="8">
    <source>
        <dbReference type="ARBA" id="ARBA00022842"/>
    </source>
</evidence>
<keyword evidence="6" id="KW-0808">Transferase</keyword>
<keyword evidence="15" id="KW-1185">Reference proteome</keyword>
<evidence type="ECO:0000256" key="13">
    <source>
        <dbReference type="ARBA" id="ARBA00043219"/>
    </source>
</evidence>
<dbReference type="Pfam" id="PF08229">
    <property type="entry name" value="SHR3_chaperone"/>
    <property type="match status" value="1"/>
</dbReference>
<feature type="transmembrane region" description="Helical" evidence="14">
    <location>
        <begin position="152"/>
        <end position="172"/>
    </location>
</feature>